<evidence type="ECO:0000256" key="1">
    <source>
        <dbReference type="ARBA" id="ARBA00004167"/>
    </source>
</evidence>
<evidence type="ECO:0000256" key="2">
    <source>
        <dbReference type="ARBA" id="ARBA00022692"/>
    </source>
</evidence>
<protein>
    <recommendedName>
        <fullName evidence="7">Late embryogenesis abundant protein LEA-2 subgroup domain-containing protein</fullName>
    </recommendedName>
</protein>
<dbReference type="GO" id="GO:0098542">
    <property type="term" value="P:defense response to other organism"/>
    <property type="evidence" value="ECO:0007669"/>
    <property type="project" value="InterPro"/>
</dbReference>
<keyword evidence="9" id="KW-1185">Reference proteome</keyword>
<dbReference type="InterPro" id="IPR004864">
    <property type="entry name" value="LEA_2"/>
</dbReference>
<dbReference type="Gramene" id="rna-AYBTSS11_LOCUS26194">
    <property type="protein sequence ID" value="CAJ1974123.1"/>
    <property type="gene ID" value="gene-AYBTSS11_LOCUS26194"/>
</dbReference>
<proteinExistence type="predicted"/>
<organism evidence="8 9">
    <name type="scientific">Sphenostylis stenocarpa</name>
    <dbReference type="NCBI Taxonomy" id="92480"/>
    <lineage>
        <taxon>Eukaryota</taxon>
        <taxon>Viridiplantae</taxon>
        <taxon>Streptophyta</taxon>
        <taxon>Embryophyta</taxon>
        <taxon>Tracheophyta</taxon>
        <taxon>Spermatophyta</taxon>
        <taxon>Magnoliopsida</taxon>
        <taxon>eudicotyledons</taxon>
        <taxon>Gunneridae</taxon>
        <taxon>Pentapetalae</taxon>
        <taxon>rosids</taxon>
        <taxon>fabids</taxon>
        <taxon>Fabales</taxon>
        <taxon>Fabaceae</taxon>
        <taxon>Papilionoideae</taxon>
        <taxon>50 kb inversion clade</taxon>
        <taxon>NPAAA clade</taxon>
        <taxon>indigoferoid/millettioid clade</taxon>
        <taxon>Phaseoleae</taxon>
        <taxon>Sphenostylis</taxon>
    </lineage>
</organism>
<feature type="domain" description="Late embryogenesis abundant protein LEA-2 subgroup" evidence="7">
    <location>
        <begin position="132"/>
        <end position="212"/>
    </location>
</feature>
<keyword evidence="3 6" id="KW-1133">Transmembrane helix</keyword>
<reference evidence="8" key="1">
    <citation type="submission" date="2023-10" db="EMBL/GenBank/DDBJ databases">
        <authorList>
            <person name="Domelevo Entfellner J.-B."/>
        </authorList>
    </citation>
    <scope>NUCLEOTIDE SEQUENCE</scope>
</reference>
<accession>A0AA86VTD7</accession>
<keyword evidence="2 6" id="KW-0812">Transmembrane</keyword>
<dbReference type="InterPro" id="IPR044839">
    <property type="entry name" value="NDR1-like"/>
</dbReference>
<feature type="transmembrane region" description="Helical" evidence="6">
    <location>
        <begin position="74"/>
        <end position="104"/>
    </location>
</feature>
<dbReference type="EMBL" id="OY731406">
    <property type="protein sequence ID" value="CAJ1974123.1"/>
    <property type="molecule type" value="Genomic_DNA"/>
</dbReference>
<gene>
    <name evidence="8" type="ORF">AYBTSS11_LOCUS26194</name>
</gene>
<evidence type="ECO:0000313" key="8">
    <source>
        <dbReference type="EMBL" id="CAJ1974123.1"/>
    </source>
</evidence>
<dbReference type="AlphaFoldDB" id="A0AA86VTD7"/>
<evidence type="ECO:0000256" key="4">
    <source>
        <dbReference type="ARBA" id="ARBA00023136"/>
    </source>
</evidence>
<comment type="subcellular location">
    <subcellularLocation>
        <location evidence="1">Membrane</location>
        <topology evidence="1">Single-pass membrane protein</topology>
    </subcellularLocation>
</comment>
<dbReference type="PANTHER" id="PTHR31234:SF68">
    <property type="entry name" value="EXPRESSED PROTEIN"/>
    <property type="match status" value="1"/>
</dbReference>
<name>A0AA86VTD7_9FABA</name>
<keyword evidence="4 6" id="KW-0472">Membrane</keyword>
<feature type="region of interest" description="Disordered" evidence="5">
    <location>
        <begin position="1"/>
        <end position="20"/>
    </location>
</feature>
<evidence type="ECO:0000313" key="9">
    <source>
        <dbReference type="Proteomes" id="UP001189624"/>
    </source>
</evidence>
<evidence type="ECO:0000256" key="3">
    <source>
        <dbReference type="ARBA" id="ARBA00022989"/>
    </source>
</evidence>
<dbReference type="PANTHER" id="PTHR31234">
    <property type="entry name" value="LATE EMBRYOGENESIS ABUNDANT (LEA) HYDROXYPROLINE-RICH GLYCOPROTEIN FAMILY"/>
    <property type="match status" value="1"/>
</dbReference>
<dbReference type="Proteomes" id="UP001189624">
    <property type="component" value="Chromosome 9"/>
</dbReference>
<dbReference type="GO" id="GO:0005886">
    <property type="term" value="C:plasma membrane"/>
    <property type="evidence" value="ECO:0007669"/>
    <property type="project" value="TreeGrafter"/>
</dbReference>
<evidence type="ECO:0000259" key="7">
    <source>
        <dbReference type="Pfam" id="PF03168"/>
    </source>
</evidence>
<sequence length="256" mass="28549">MEERSQLTPKPFLTSPSPLDNKDINNVQASEFGSGTYVVRVPRDQVYRVPNSENGRIAELHRNSPPKAAKTSRCCLCCILFTFVFFILLILLGGVLGGLFSMLISPKDPEFSIQHFDLVSNKTHPEYDIAFKAHNSNPDVGISYKDRSQVTLSLDGREIAKGEYPALHQDPRQTTLLGVALKGSKTVLPKKVEESVKSNKKKVSVTFSLAIHSLARMKMGLLRSRKMTFNISCEVKLDTLANSTNILSQQCQTKRH</sequence>
<dbReference type="Pfam" id="PF03168">
    <property type="entry name" value="LEA_2"/>
    <property type="match status" value="1"/>
</dbReference>
<evidence type="ECO:0000256" key="5">
    <source>
        <dbReference type="SAM" id="MobiDB-lite"/>
    </source>
</evidence>
<evidence type="ECO:0000256" key="6">
    <source>
        <dbReference type="SAM" id="Phobius"/>
    </source>
</evidence>